<proteinExistence type="predicted"/>
<reference evidence="1" key="1">
    <citation type="submission" date="2019-08" db="EMBL/GenBank/DDBJ databases">
        <authorList>
            <person name="Kucharzyk K."/>
            <person name="Murdoch R.W."/>
            <person name="Higgins S."/>
            <person name="Loffler F."/>
        </authorList>
    </citation>
    <scope>NUCLEOTIDE SEQUENCE</scope>
</reference>
<protein>
    <submittedName>
        <fullName evidence="1">Uncharacterized protein</fullName>
    </submittedName>
</protein>
<organism evidence="1">
    <name type="scientific">bioreactor metagenome</name>
    <dbReference type="NCBI Taxonomy" id="1076179"/>
    <lineage>
        <taxon>unclassified sequences</taxon>
        <taxon>metagenomes</taxon>
        <taxon>ecological metagenomes</taxon>
    </lineage>
</organism>
<sequence length="147" mass="17212">MQRSVYQHQQKFISPPTANRVIFAYSQTDLFRQDHQHKIAGIVAVFIIDLLEIIHIDHHQRKWLVIIFHALFLLFKQLHHHAAVNQIGQRICVGQCHQLLVGIHHFCLRRDLFAFKRIGFHDQQDTGNAQINDEKDVPTIHSTLPAY</sequence>
<gene>
    <name evidence="1" type="ORF">SDC9_185328</name>
</gene>
<name>A0A645HFI8_9ZZZZ</name>
<comment type="caution">
    <text evidence="1">The sequence shown here is derived from an EMBL/GenBank/DDBJ whole genome shotgun (WGS) entry which is preliminary data.</text>
</comment>
<accession>A0A645HFI8</accession>
<dbReference type="AlphaFoldDB" id="A0A645HFI8"/>
<evidence type="ECO:0000313" key="1">
    <source>
        <dbReference type="EMBL" id="MPN37807.1"/>
    </source>
</evidence>
<dbReference type="EMBL" id="VSSQ01092673">
    <property type="protein sequence ID" value="MPN37807.1"/>
    <property type="molecule type" value="Genomic_DNA"/>
</dbReference>